<accession>A0A1Z4LY53</accession>
<dbReference type="GO" id="GO:0046872">
    <property type="term" value="F:metal ion binding"/>
    <property type="evidence" value="ECO:0007669"/>
    <property type="project" value="InterPro"/>
</dbReference>
<gene>
    <name evidence="2" type="ORF">NIES267_55870</name>
</gene>
<dbReference type="EMBL" id="AP018227">
    <property type="protein sequence ID" value="BAY86081.1"/>
    <property type="molecule type" value="Genomic_DNA"/>
</dbReference>
<evidence type="ECO:0000313" key="2">
    <source>
        <dbReference type="EMBL" id="BAY86081.1"/>
    </source>
</evidence>
<organism evidence="2 3">
    <name type="scientific">Calothrix parasitica NIES-267</name>
    <dbReference type="NCBI Taxonomy" id="1973488"/>
    <lineage>
        <taxon>Bacteria</taxon>
        <taxon>Bacillati</taxon>
        <taxon>Cyanobacteriota</taxon>
        <taxon>Cyanophyceae</taxon>
        <taxon>Nostocales</taxon>
        <taxon>Calotrichaceae</taxon>
        <taxon>Calothrix</taxon>
    </lineage>
</organism>
<reference evidence="2 3" key="1">
    <citation type="submission" date="2017-06" db="EMBL/GenBank/DDBJ databases">
        <title>Genome sequencing of cyanobaciteial culture collection at National Institute for Environmental Studies (NIES).</title>
        <authorList>
            <person name="Hirose Y."/>
            <person name="Shimura Y."/>
            <person name="Fujisawa T."/>
            <person name="Nakamura Y."/>
            <person name="Kawachi M."/>
        </authorList>
    </citation>
    <scope>NUCLEOTIDE SEQUENCE [LARGE SCALE GENOMIC DNA]</scope>
    <source>
        <strain evidence="2 3">NIES-267</strain>
    </source>
</reference>
<dbReference type="Pfam" id="PF00403">
    <property type="entry name" value="HMA"/>
    <property type="match status" value="1"/>
</dbReference>
<dbReference type="SUPFAM" id="SSF55008">
    <property type="entry name" value="HMA, heavy metal-associated domain"/>
    <property type="match status" value="1"/>
</dbReference>
<dbReference type="Gene3D" id="3.30.70.100">
    <property type="match status" value="1"/>
</dbReference>
<sequence length="64" mass="6819">MTIQLKIPDIACSACVNTVTQAIKSVDANATVEADKKTKIVKVQSQQSEEEIKEVIAKAGYPAA</sequence>
<dbReference type="CDD" id="cd00371">
    <property type="entry name" value="HMA"/>
    <property type="match status" value="1"/>
</dbReference>
<keyword evidence="3" id="KW-1185">Reference proteome</keyword>
<dbReference type="OrthoDB" id="516025at2"/>
<dbReference type="InterPro" id="IPR036163">
    <property type="entry name" value="HMA_dom_sf"/>
</dbReference>
<dbReference type="InterPro" id="IPR006121">
    <property type="entry name" value="HMA_dom"/>
</dbReference>
<dbReference type="Proteomes" id="UP000218418">
    <property type="component" value="Chromosome"/>
</dbReference>
<evidence type="ECO:0000313" key="3">
    <source>
        <dbReference type="Proteomes" id="UP000218418"/>
    </source>
</evidence>
<feature type="domain" description="HMA" evidence="1">
    <location>
        <begin position="1"/>
        <end position="64"/>
    </location>
</feature>
<proteinExistence type="predicted"/>
<name>A0A1Z4LY53_9CYAN</name>
<protein>
    <recommendedName>
        <fullName evidence="1">HMA domain-containing protein</fullName>
    </recommendedName>
</protein>
<evidence type="ECO:0000259" key="1">
    <source>
        <dbReference type="PROSITE" id="PS50846"/>
    </source>
</evidence>
<dbReference type="PROSITE" id="PS50846">
    <property type="entry name" value="HMA_2"/>
    <property type="match status" value="1"/>
</dbReference>
<dbReference type="AlphaFoldDB" id="A0A1Z4LY53"/>